<proteinExistence type="predicted"/>
<comment type="caution">
    <text evidence="1">The sequence shown here is derived from an EMBL/GenBank/DDBJ whole genome shotgun (WGS) entry which is preliminary data.</text>
</comment>
<gene>
    <name evidence="1" type="ORF">GOP47_0012338</name>
</gene>
<accession>A0A9D4ZFK8</accession>
<organism evidence="1 2">
    <name type="scientific">Adiantum capillus-veneris</name>
    <name type="common">Maidenhair fern</name>
    <dbReference type="NCBI Taxonomy" id="13818"/>
    <lineage>
        <taxon>Eukaryota</taxon>
        <taxon>Viridiplantae</taxon>
        <taxon>Streptophyta</taxon>
        <taxon>Embryophyta</taxon>
        <taxon>Tracheophyta</taxon>
        <taxon>Polypodiopsida</taxon>
        <taxon>Polypodiidae</taxon>
        <taxon>Polypodiales</taxon>
        <taxon>Pteridineae</taxon>
        <taxon>Pteridaceae</taxon>
        <taxon>Vittarioideae</taxon>
        <taxon>Adiantum</taxon>
    </lineage>
</organism>
<dbReference type="Proteomes" id="UP000886520">
    <property type="component" value="Chromosome 12"/>
</dbReference>
<reference evidence="1" key="1">
    <citation type="submission" date="2021-01" db="EMBL/GenBank/DDBJ databases">
        <title>Adiantum capillus-veneris genome.</title>
        <authorList>
            <person name="Fang Y."/>
            <person name="Liao Q."/>
        </authorList>
    </citation>
    <scope>NUCLEOTIDE SEQUENCE</scope>
    <source>
        <strain evidence="1">H3</strain>
        <tissue evidence="1">Leaf</tissue>
    </source>
</reference>
<sequence>MLNIKVEFSLKKLESALLTPNTLLDTIHITFGFCHICRKAGQVNQALAAIHELKQHFKQSIHSKTDQEHVGMAVASKSKEAEVLAQRIKVCLLEAKIHDLQEVVMHISPA</sequence>
<evidence type="ECO:0000313" key="1">
    <source>
        <dbReference type="EMBL" id="KAI5072232.1"/>
    </source>
</evidence>
<dbReference type="AlphaFoldDB" id="A0A9D4ZFK8"/>
<protein>
    <submittedName>
        <fullName evidence="1">Uncharacterized protein</fullName>
    </submittedName>
</protein>
<dbReference type="EMBL" id="JABFUD020000012">
    <property type="protein sequence ID" value="KAI5072232.1"/>
    <property type="molecule type" value="Genomic_DNA"/>
</dbReference>
<keyword evidence="2" id="KW-1185">Reference proteome</keyword>
<name>A0A9D4ZFK8_ADICA</name>
<evidence type="ECO:0000313" key="2">
    <source>
        <dbReference type="Proteomes" id="UP000886520"/>
    </source>
</evidence>